<dbReference type="PANTHER" id="PTHR42678:SF34">
    <property type="entry name" value="OS04G0183300 PROTEIN"/>
    <property type="match status" value="1"/>
</dbReference>
<feature type="compositionally biased region" description="Basic residues" evidence="1">
    <location>
        <begin position="75"/>
        <end position="88"/>
    </location>
</feature>
<dbReference type="SUPFAM" id="SSF75304">
    <property type="entry name" value="Amidase signature (AS) enzymes"/>
    <property type="match status" value="1"/>
</dbReference>
<proteinExistence type="predicted"/>
<gene>
    <name evidence="2" type="ORF">NE237_031848</name>
</gene>
<feature type="region of interest" description="Disordered" evidence="1">
    <location>
        <begin position="52"/>
        <end position="98"/>
    </location>
</feature>
<dbReference type="PANTHER" id="PTHR42678">
    <property type="entry name" value="AMIDASE"/>
    <property type="match status" value="1"/>
</dbReference>
<dbReference type="EMBL" id="JAMYWD010000001">
    <property type="protein sequence ID" value="KAJ4981011.1"/>
    <property type="molecule type" value="Genomic_DNA"/>
</dbReference>
<accession>A0A9Q0L2E0</accession>
<dbReference type="InterPro" id="IPR036928">
    <property type="entry name" value="AS_sf"/>
</dbReference>
<dbReference type="OrthoDB" id="566138at2759"/>
<feature type="compositionally biased region" description="Low complexity" evidence="1">
    <location>
        <begin position="52"/>
        <end position="74"/>
    </location>
</feature>
<evidence type="ECO:0008006" key="4">
    <source>
        <dbReference type="Google" id="ProtNLM"/>
    </source>
</evidence>
<dbReference type="Gene3D" id="3.90.1300.10">
    <property type="entry name" value="Amidase signature (AS) domain"/>
    <property type="match status" value="1"/>
</dbReference>
<dbReference type="AlphaFoldDB" id="A0A9Q0L2E0"/>
<reference evidence="2" key="1">
    <citation type="journal article" date="2023" name="Plant J.">
        <title>The genome of the king protea, Protea cynaroides.</title>
        <authorList>
            <person name="Chang J."/>
            <person name="Duong T.A."/>
            <person name="Schoeman C."/>
            <person name="Ma X."/>
            <person name="Roodt D."/>
            <person name="Barker N."/>
            <person name="Li Z."/>
            <person name="Van de Peer Y."/>
            <person name="Mizrachi E."/>
        </authorList>
    </citation>
    <scope>NUCLEOTIDE SEQUENCE</scope>
    <source>
        <tissue evidence="2">Young leaves</tissue>
    </source>
</reference>
<comment type="caution">
    <text evidence="2">The sequence shown here is derived from an EMBL/GenBank/DDBJ whole genome shotgun (WGS) entry which is preliminary data.</text>
</comment>
<evidence type="ECO:0000313" key="3">
    <source>
        <dbReference type="Proteomes" id="UP001141806"/>
    </source>
</evidence>
<name>A0A9Q0L2E0_9MAGN</name>
<keyword evidence="3" id="KW-1185">Reference proteome</keyword>
<sequence>MLGSLNNGCHCKYSSVRVLDSVSADDLKAKAVHKCLKDHLKRGTCPNFSSVPKPISSLSPPPITTLTSPSSCHHLQPHYPHHPNHQNRRASSAAASGGVGSGGGVTYSYQVPPLAMVDDVVDVVDAEEAQESLSLLTQKRSSLKPRSSSVPRRRMQAPEMIPQWGQDVFLQSENTTRTGSPAYQATLANMQSLIENGVVKLMTQNNLDALITLDATITSVLAIGGFPGISVPAGYGPDGTPFAGICFSGLRGYEPRLIEIAYGFEKATKIRKPPTFLVYDPQ</sequence>
<evidence type="ECO:0000313" key="2">
    <source>
        <dbReference type="EMBL" id="KAJ4981011.1"/>
    </source>
</evidence>
<organism evidence="2 3">
    <name type="scientific">Protea cynaroides</name>
    <dbReference type="NCBI Taxonomy" id="273540"/>
    <lineage>
        <taxon>Eukaryota</taxon>
        <taxon>Viridiplantae</taxon>
        <taxon>Streptophyta</taxon>
        <taxon>Embryophyta</taxon>
        <taxon>Tracheophyta</taxon>
        <taxon>Spermatophyta</taxon>
        <taxon>Magnoliopsida</taxon>
        <taxon>Proteales</taxon>
        <taxon>Proteaceae</taxon>
        <taxon>Protea</taxon>
    </lineage>
</organism>
<protein>
    <recommendedName>
        <fullName evidence="4">Amidase domain-containing protein</fullName>
    </recommendedName>
</protein>
<evidence type="ECO:0000256" key="1">
    <source>
        <dbReference type="SAM" id="MobiDB-lite"/>
    </source>
</evidence>
<dbReference type="Proteomes" id="UP001141806">
    <property type="component" value="Unassembled WGS sequence"/>
</dbReference>